<organism evidence="1 2">
    <name type="scientific">Dethiosulfatibacter aminovorans DSM 17477</name>
    <dbReference type="NCBI Taxonomy" id="1121476"/>
    <lineage>
        <taxon>Bacteria</taxon>
        <taxon>Bacillati</taxon>
        <taxon>Bacillota</taxon>
        <taxon>Tissierellia</taxon>
        <taxon>Dethiosulfatibacter</taxon>
    </lineage>
</organism>
<dbReference type="Proteomes" id="UP000184052">
    <property type="component" value="Unassembled WGS sequence"/>
</dbReference>
<dbReference type="OrthoDB" id="1707431at2"/>
<accession>A0A1M6H6R7</accession>
<gene>
    <name evidence="1" type="ORF">SAMN02745751_01937</name>
</gene>
<dbReference type="RefSeq" id="WP_073049376.1">
    <property type="nucleotide sequence ID" value="NZ_FQZL01000012.1"/>
</dbReference>
<name>A0A1M6H6R7_9FIRM</name>
<proteinExistence type="predicted"/>
<dbReference type="AlphaFoldDB" id="A0A1M6H6R7"/>
<protein>
    <submittedName>
        <fullName evidence="1">Uncharacterized protein</fullName>
    </submittedName>
</protein>
<sequence length="79" mass="9632">MKLLNHPVDMIAVFDSRGKVMPFKFKYENKTVKVERIVRYYQEKLAGNERIVFVCLHNGKDMYELKYELDSHKWFLFKK</sequence>
<dbReference type="STRING" id="1121476.SAMN02745751_01937"/>
<evidence type="ECO:0000313" key="2">
    <source>
        <dbReference type="Proteomes" id="UP000184052"/>
    </source>
</evidence>
<reference evidence="1 2" key="1">
    <citation type="submission" date="2016-11" db="EMBL/GenBank/DDBJ databases">
        <authorList>
            <person name="Jaros S."/>
            <person name="Januszkiewicz K."/>
            <person name="Wedrychowicz H."/>
        </authorList>
    </citation>
    <scope>NUCLEOTIDE SEQUENCE [LARGE SCALE GENOMIC DNA]</scope>
    <source>
        <strain evidence="1 2">DSM 17477</strain>
    </source>
</reference>
<evidence type="ECO:0000313" key="1">
    <source>
        <dbReference type="EMBL" id="SHJ17799.1"/>
    </source>
</evidence>
<keyword evidence="2" id="KW-1185">Reference proteome</keyword>
<dbReference type="EMBL" id="FQZL01000012">
    <property type="protein sequence ID" value="SHJ17799.1"/>
    <property type="molecule type" value="Genomic_DNA"/>
</dbReference>